<dbReference type="Proteomes" id="UP001166286">
    <property type="component" value="Unassembled WGS sequence"/>
</dbReference>
<dbReference type="Pfam" id="PF07971">
    <property type="entry name" value="Glyco_hydro_92"/>
    <property type="match status" value="1"/>
</dbReference>
<dbReference type="InterPro" id="IPR012939">
    <property type="entry name" value="Glyco_hydro_92"/>
</dbReference>
<gene>
    <name evidence="4" type="ORF">JMJ35_009138</name>
</gene>
<feature type="domain" description="Glycosyl hydrolase family 92" evidence="2">
    <location>
        <begin position="261"/>
        <end position="736"/>
    </location>
</feature>
<dbReference type="InterPro" id="IPR008928">
    <property type="entry name" value="6-hairpin_glycosidase_sf"/>
</dbReference>
<dbReference type="FunFam" id="3.30.2080.10:FF:000001">
    <property type="entry name" value="Alpha-1,2-mannosidase subfamily"/>
    <property type="match status" value="1"/>
</dbReference>
<dbReference type="InterPro" id="IPR014718">
    <property type="entry name" value="GH-type_carb-bd"/>
</dbReference>
<dbReference type="GO" id="GO:0005634">
    <property type="term" value="C:nucleus"/>
    <property type="evidence" value="ECO:0007669"/>
    <property type="project" value="TreeGrafter"/>
</dbReference>
<feature type="compositionally biased region" description="Low complexity" evidence="1">
    <location>
        <begin position="429"/>
        <end position="441"/>
    </location>
</feature>
<dbReference type="EMBL" id="JAFEKC020000020">
    <property type="protein sequence ID" value="KAK0508862.1"/>
    <property type="molecule type" value="Genomic_DNA"/>
</dbReference>
<organism evidence="4 5">
    <name type="scientific">Cladonia borealis</name>
    <dbReference type="NCBI Taxonomy" id="184061"/>
    <lineage>
        <taxon>Eukaryota</taxon>
        <taxon>Fungi</taxon>
        <taxon>Dikarya</taxon>
        <taxon>Ascomycota</taxon>
        <taxon>Pezizomycotina</taxon>
        <taxon>Lecanoromycetes</taxon>
        <taxon>OSLEUM clade</taxon>
        <taxon>Lecanoromycetidae</taxon>
        <taxon>Lecanorales</taxon>
        <taxon>Lecanorineae</taxon>
        <taxon>Cladoniaceae</taxon>
        <taxon>Cladonia</taxon>
    </lineage>
</organism>
<proteinExistence type="predicted"/>
<evidence type="ECO:0008006" key="6">
    <source>
        <dbReference type="Google" id="ProtNLM"/>
    </source>
</evidence>
<dbReference type="Gene3D" id="3.30.2080.10">
    <property type="entry name" value="GH92 mannosidase domain"/>
    <property type="match status" value="1"/>
</dbReference>
<reference evidence="4" key="1">
    <citation type="submission" date="2023-03" db="EMBL/GenBank/DDBJ databases">
        <title>Complete genome of Cladonia borealis.</title>
        <authorList>
            <person name="Park H."/>
        </authorList>
    </citation>
    <scope>NUCLEOTIDE SEQUENCE</scope>
    <source>
        <strain evidence="4">ANT050790</strain>
    </source>
</reference>
<dbReference type="PANTHER" id="PTHR12143:SF44">
    <property type="entry name" value="GLYCOSYL HYDROLASE FAMILY 92 DOMAIN-CONTAINING PROTEIN"/>
    <property type="match status" value="1"/>
</dbReference>
<dbReference type="NCBIfam" id="TIGR01180">
    <property type="entry name" value="aman2_put"/>
    <property type="match status" value="1"/>
</dbReference>
<evidence type="ECO:0000259" key="3">
    <source>
        <dbReference type="Pfam" id="PF17678"/>
    </source>
</evidence>
<dbReference type="Pfam" id="PF17678">
    <property type="entry name" value="Glyco_hydro_92N"/>
    <property type="match status" value="1"/>
</dbReference>
<protein>
    <recommendedName>
        <fullName evidence="6">Glycoside hydrolase family 92 protein</fullName>
    </recommendedName>
</protein>
<dbReference type="GO" id="GO:0030246">
    <property type="term" value="F:carbohydrate binding"/>
    <property type="evidence" value="ECO:0007669"/>
    <property type="project" value="InterPro"/>
</dbReference>
<comment type="caution">
    <text evidence="4">The sequence shown here is derived from an EMBL/GenBank/DDBJ whole genome shotgun (WGS) entry which is preliminary data.</text>
</comment>
<dbReference type="InterPro" id="IPR050883">
    <property type="entry name" value="PNGase"/>
</dbReference>
<accession>A0AA39QTC5</accession>
<dbReference type="Gene3D" id="1.20.1050.60">
    <property type="entry name" value="alpha-1,2-mannosidase"/>
    <property type="match status" value="1"/>
</dbReference>
<dbReference type="AlphaFoldDB" id="A0AA39QTC5"/>
<feature type="region of interest" description="Disordered" evidence="1">
    <location>
        <begin position="426"/>
        <end position="445"/>
    </location>
</feature>
<sequence>MSMIPLLIGGLGQAIDYTQYVNPFLGTENGGNMFPGVTSEPFAVVKLGPDCGPDAYSGYSPTANIAGFSLMHESGTGGAPKYGVVSQQPVPGNVSNPLKDLSAARSSPDQAQVGFYESSLSSGVNVQLAATSHAALFNYAFPESSHSNVVVDVSHVLTSVGRPQWSQHYVNGNITVLPDNSYQGSGTYNNGWNMAPDWTVYFCGYIDAPTTALTFAGNGTTLSEYSSETSVSGEERIGVVFSSAQVNITSRVGISFLSSDKACHFVNTEIPIGTPLQSLVDTAKSNWNTEVFSKIQTPETDAPTLELLYSSLYGMNLLPSNRTGENPLWDSTEPYYDDIFTFWDLFRCSTSLTQILLPTPYEEQIRSVIDIWRNEGYMPDARSSNFNGRSQGGSNADNVLADAYVKGVRGAANWTAGYLAMLKDAEVQPPNNNDPSAPDSSTQQGRGALPDWLQYRYITPTYTRAVARAIEYSANDFALYQIASAQGNTADARKYLSRSRNWRNHWNPAASSLNYTGFPVPRNANGAFLSQDPLSCGGCYWGDAYYEGTPWEYAFNTHHDMAALINYTGGPETFVNRLEVLFTPNLNPNGSPQFNYTIFDPGNEPSFASPYLYNFAGRQDLSVARARYIAKSYYNTLPSGLPGNSDAGAMQTWLLWNMIGLYPLTGQTTFLIHSPWFSMNIDLGGGKSLNITTQGGDSDSNYYVQSLRVNGELWSKSWVTWDDVFAQGGTMEFVLGGSPSSWCEGGELPPSPASGDLIGVATS</sequence>
<dbReference type="Gene3D" id="2.70.98.10">
    <property type="match status" value="1"/>
</dbReference>
<evidence type="ECO:0000313" key="5">
    <source>
        <dbReference type="Proteomes" id="UP001166286"/>
    </source>
</evidence>
<evidence type="ECO:0000256" key="1">
    <source>
        <dbReference type="SAM" id="MobiDB-lite"/>
    </source>
</evidence>
<dbReference type="GO" id="GO:0000224">
    <property type="term" value="F:peptide-N4-(N-acetyl-beta-glucosaminyl)asparagine amidase activity"/>
    <property type="evidence" value="ECO:0007669"/>
    <property type="project" value="TreeGrafter"/>
</dbReference>
<keyword evidence="5" id="KW-1185">Reference proteome</keyword>
<name>A0AA39QTC5_9LECA</name>
<dbReference type="GO" id="GO:0005829">
    <property type="term" value="C:cytosol"/>
    <property type="evidence" value="ECO:0007669"/>
    <property type="project" value="TreeGrafter"/>
</dbReference>
<evidence type="ECO:0000313" key="4">
    <source>
        <dbReference type="EMBL" id="KAK0508862.1"/>
    </source>
</evidence>
<dbReference type="InterPro" id="IPR041371">
    <property type="entry name" value="GH92_N"/>
</dbReference>
<dbReference type="FunFam" id="1.20.1050.60:FF:000002">
    <property type="entry name" value="Glycosyl hydrolase family 92"/>
    <property type="match status" value="1"/>
</dbReference>
<dbReference type="Gene3D" id="1.20.1610.10">
    <property type="entry name" value="alpha-1,2-mannosidases domains"/>
    <property type="match status" value="1"/>
</dbReference>
<dbReference type="PANTHER" id="PTHR12143">
    <property type="entry name" value="PEPTIDE N-GLYCANASE PNGASE -RELATED"/>
    <property type="match status" value="1"/>
</dbReference>
<evidence type="ECO:0000259" key="2">
    <source>
        <dbReference type="Pfam" id="PF07971"/>
    </source>
</evidence>
<dbReference type="FunFam" id="2.70.98.10:FF:000028">
    <property type="entry name" value="Alpha-1,2-mannosidase family protein (AFU_orthologue AFUA_5G10520)"/>
    <property type="match status" value="1"/>
</dbReference>
<feature type="domain" description="Glycosyl hydrolase family 92 N-terminal" evidence="3">
    <location>
        <begin position="20"/>
        <end position="255"/>
    </location>
</feature>
<dbReference type="GO" id="GO:0006516">
    <property type="term" value="P:glycoprotein catabolic process"/>
    <property type="evidence" value="ECO:0007669"/>
    <property type="project" value="TreeGrafter"/>
</dbReference>
<dbReference type="SUPFAM" id="SSF48208">
    <property type="entry name" value="Six-hairpin glycosidases"/>
    <property type="match status" value="1"/>
</dbReference>
<dbReference type="InterPro" id="IPR005887">
    <property type="entry name" value="GH92_a_mannosidase_put"/>
</dbReference>
<dbReference type="GO" id="GO:0005975">
    <property type="term" value="P:carbohydrate metabolic process"/>
    <property type="evidence" value="ECO:0007669"/>
    <property type="project" value="InterPro"/>
</dbReference>